<feature type="region of interest" description="Disordered" evidence="1">
    <location>
        <begin position="1"/>
        <end position="60"/>
    </location>
</feature>
<dbReference type="RefSeq" id="WP_194264948.1">
    <property type="nucleotide sequence ID" value="NZ_JABCQF010000006.1"/>
</dbReference>
<reference evidence="3" key="1">
    <citation type="submission" date="2020-04" db="EMBL/GenBank/DDBJ databases">
        <title>Description of novel Gluconacetobacter.</title>
        <authorList>
            <person name="Sombolestani A."/>
        </authorList>
    </citation>
    <scope>NUCLEOTIDE SEQUENCE [LARGE SCALE GENOMIC DNA]</scope>
    <source>
        <strain evidence="3">R-71646</strain>
    </source>
</reference>
<protein>
    <submittedName>
        <fullName evidence="2">Uncharacterized protein</fullName>
    </submittedName>
</protein>
<dbReference type="Proteomes" id="UP000644588">
    <property type="component" value="Unassembled WGS sequence"/>
</dbReference>
<comment type="caution">
    <text evidence="2">The sequence shown here is derived from an EMBL/GenBank/DDBJ whole genome shotgun (WGS) entry which is preliminary data.</text>
</comment>
<gene>
    <name evidence="2" type="ORF">HKD31_10025</name>
</gene>
<sequence length="60" mass="6902">MKQQASSLPQSFWTHPDNTLDGERRRHFRQPRMPADEGFWKNGKEKPASPCDEAGFSNVV</sequence>
<dbReference type="EMBL" id="JABCQF010000006">
    <property type="protein sequence ID" value="MBF0883076.1"/>
    <property type="molecule type" value="Genomic_DNA"/>
</dbReference>
<feature type="compositionally biased region" description="Basic and acidic residues" evidence="1">
    <location>
        <begin position="34"/>
        <end position="47"/>
    </location>
</feature>
<evidence type="ECO:0000256" key="1">
    <source>
        <dbReference type="SAM" id="MobiDB-lite"/>
    </source>
</evidence>
<proteinExistence type="predicted"/>
<keyword evidence="3" id="KW-1185">Reference proteome</keyword>
<reference evidence="2 3" key="2">
    <citation type="submission" date="2020-11" db="EMBL/GenBank/DDBJ databases">
        <title>Description of novel Gluconobacter species.</title>
        <authorList>
            <person name="Cleenwerck I."/>
            <person name="Cnockaert M."/>
            <person name="Borremans W."/>
            <person name="Wieme A.D."/>
            <person name="De Vuyst L."/>
            <person name="Vandamme P."/>
        </authorList>
    </citation>
    <scope>NUCLEOTIDE SEQUENCE [LARGE SCALE GENOMIC DNA]</scope>
    <source>
        <strain evidence="2 3">R-71646</strain>
    </source>
</reference>
<evidence type="ECO:0000313" key="2">
    <source>
        <dbReference type="EMBL" id="MBF0883076.1"/>
    </source>
</evidence>
<feature type="compositionally biased region" description="Polar residues" evidence="1">
    <location>
        <begin position="1"/>
        <end position="17"/>
    </location>
</feature>
<name>A0ABR9YPF6_9PROT</name>
<accession>A0ABR9YPF6</accession>
<organism evidence="2 3">
    <name type="scientific">Gluconobacter potus</name>
    <dbReference type="NCBI Taxonomy" id="2724927"/>
    <lineage>
        <taxon>Bacteria</taxon>
        <taxon>Pseudomonadati</taxon>
        <taxon>Pseudomonadota</taxon>
        <taxon>Alphaproteobacteria</taxon>
        <taxon>Acetobacterales</taxon>
        <taxon>Acetobacteraceae</taxon>
        <taxon>Gluconobacter</taxon>
    </lineage>
</organism>
<evidence type="ECO:0000313" key="3">
    <source>
        <dbReference type="Proteomes" id="UP000644588"/>
    </source>
</evidence>